<protein>
    <recommendedName>
        <fullName evidence="2">Capsule assembly protein Wzi</fullName>
    </recommendedName>
</protein>
<dbReference type="Gene3D" id="2.40.160.130">
    <property type="entry name" value="Capsule assembly protein Wzi"/>
    <property type="match status" value="1"/>
</dbReference>
<accession>A0A644VDY7</accession>
<organism evidence="1">
    <name type="scientific">bioreactor metagenome</name>
    <dbReference type="NCBI Taxonomy" id="1076179"/>
    <lineage>
        <taxon>unclassified sequences</taxon>
        <taxon>metagenomes</taxon>
        <taxon>ecological metagenomes</taxon>
    </lineage>
</organism>
<dbReference type="InterPro" id="IPR026950">
    <property type="entry name" value="Caps_assemb_Wzi"/>
</dbReference>
<gene>
    <name evidence="1" type="ORF">SDC9_34882</name>
</gene>
<dbReference type="Pfam" id="PF14052">
    <property type="entry name" value="Caps_assemb_Wzi"/>
    <property type="match status" value="1"/>
</dbReference>
<reference evidence="1" key="1">
    <citation type="submission" date="2019-08" db="EMBL/GenBank/DDBJ databases">
        <authorList>
            <person name="Kucharzyk K."/>
            <person name="Murdoch R.W."/>
            <person name="Higgins S."/>
            <person name="Loffler F."/>
        </authorList>
    </citation>
    <scope>NUCLEOTIDE SEQUENCE</scope>
</reference>
<comment type="caution">
    <text evidence="1">The sequence shown here is derived from an EMBL/GenBank/DDBJ whole genome shotgun (WGS) entry which is preliminary data.</text>
</comment>
<proteinExistence type="predicted"/>
<dbReference type="AlphaFoldDB" id="A0A644VDY7"/>
<evidence type="ECO:0008006" key="2">
    <source>
        <dbReference type="Google" id="ProtNLM"/>
    </source>
</evidence>
<name>A0A644VDY7_9ZZZZ</name>
<dbReference type="InterPro" id="IPR038636">
    <property type="entry name" value="Wzi_sf"/>
</dbReference>
<dbReference type="EMBL" id="VSSQ01000266">
    <property type="protein sequence ID" value="MPL88853.1"/>
    <property type="molecule type" value="Genomic_DNA"/>
</dbReference>
<evidence type="ECO:0000313" key="1">
    <source>
        <dbReference type="EMBL" id="MPL88853.1"/>
    </source>
</evidence>
<sequence>MKSRLIFLFSLIFFHLLSFSQEKILSDIDNYFDFLVLDGATERPYLSFRTLSDSKWTNQSSASSIWKENFETKSNKKYKSIIIYNPDLLLTYNGTSPYGQNDGLLWQGKGLNAYFSTGIRYEKKGFEFTLKPEIAFSENREFPFMPPNAVFNAELYKNKAAIYGYYGIHYIDAPQRFGNKSFFNFSWGDSELRYTSKSFTVGIGTQYLWLGPAKLNPIIHSNNAPSYPRFDIGVRPVTLRFGNWSAGKIEARLWLGQLKESAFFDHDNTNNSRLISGLSFGYAPSFIKGLTISANRNFLCQWDFKSLLSIPDLFFIPGNIHGGRDTWDQRASLGFNYLLPESGFEVYTEIGLNDYSPGLDGYIRYPFHSMVYTSGARKSFSFNALNKHYKGELLLEISNLEMSQDFQFQWSSTFYSHHLITQGYTNQGQWLGAGNGTGGNSQYLGFKTYHSKGLFNIYIHRQNPDNDYIYQFSLGTENTEDVKKNIRNFKAVLSSGINGVYFINSHIQFRAGLSYVVEHNPLYNAIRWEKTSKRRSVHLETGFIYNL</sequence>